<protein>
    <submittedName>
        <fullName evidence="1">Uncharacterized protein</fullName>
    </submittedName>
</protein>
<sequence length="111" mass="12912">MPSRQGFSQDLQNMLYLLHHTKKGLIQMKSPIPEEMVNHYIVSMEQYISEAMEEQEFNEIELTVMKEVGLDNTKEGHRAFYDVMSTTASFLYGECEKEDIYVELNKLAAPE</sequence>
<dbReference type="EMBL" id="RAPK01000007">
    <property type="protein sequence ID" value="RKD75198.1"/>
    <property type="molecule type" value="Genomic_DNA"/>
</dbReference>
<accession>A0A419V5H1</accession>
<organism evidence="1 2">
    <name type="scientific">Sinobaca qinghaiensis</name>
    <dbReference type="NCBI Taxonomy" id="342944"/>
    <lineage>
        <taxon>Bacteria</taxon>
        <taxon>Bacillati</taxon>
        <taxon>Bacillota</taxon>
        <taxon>Bacilli</taxon>
        <taxon>Bacillales</taxon>
        <taxon>Sporolactobacillaceae</taxon>
        <taxon>Sinobaca</taxon>
    </lineage>
</organism>
<evidence type="ECO:0000313" key="1">
    <source>
        <dbReference type="EMBL" id="RKD75198.1"/>
    </source>
</evidence>
<proteinExistence type="predicted"/>
<name>A0A419V5H1_9BACL</name>
<gene>
    <name evidence="1" type="ORF">ATL39_0896</name>
</gene>
<dbReference type="AlphaFoldDB" id="A0A419V5H1"/>
<evidence type="ECO:0000313" key="2">
    <source>
        <dbReference type="Proteomes" id="UP000285120"/>
    </source>
</evidence>
<dbReference type="Proteomes" id="UP000285120">
    <property type="component" value="Unassembled WGS sequence"/>
</dbReference>
<comment type="caution">
    <text evidence="1">The sequence shown here is derived from an EMBL/GenBank/DDBJ whole genome shotgun (WGS) entry which is preliminary data.</text>
</comment>
<keyword evidence="2" id="KW-1185">Reference proteome</keyword>
<reference evidence="1 2" key="1">
    <citation type="submission" date="2018-09" db="EMBL/GenBank/DDBJ databases">
        <title>Genomic Encyclopedia of Archaeal and Bacterial Type Strains, Phase II (KMG-II): from individual species to whole genera.</title>
        <authorList>
            <person name="Goeker M."/>
        </authorList>
    </citation>
    <scope>NUCLEOTIDE SEQUENCE [LARGE SCALE GENOMIC DNA]</scope>
    <source>
        <strain evidence="1 2">DSM 17008</strain>
    </source>
</reference>